<organism evidence="11 12">
    <name type="scientific">Streptomyces morookaense</name>
    <name type="common">Streptoverticillium morookaense</name>
    <dbReference type="NCBI Taxonomy" id="1970"/>
    <lineage>
        <taxon>Bacteria</taxon>
        <taxon>Bacillati</taxon>
        <taxon>Actinomycetota</taxon>
        <taxon>Actinomycetes</taxon>
        <taxon>Kitasatosporales</taxon>
        <taxon>Streptomycetaceae</taxon>
        <taxon>Streptomyces</taxon>
    </lineage>
</organism>
<gene>
    <name evidence="8" type="primary">sti</name>
    <name evidence="11" type="ORF">HG542_12185</name>
</gene>
<comment type="subcellular location">
    <subcellularLocation>
        <location evidence="1 8">Secreted</location>
    </subcellularLocation>
</comment>
<feature type="disulfide bond" evidence="8">
    <location>
        <begin position="107"/>
        <end position="137"/>
    </location>
</feature>
<dbReference type="GO" id="GO:0004867">
    <property type="term" value="F:serine-type endopeptidase inhibitor activity"/>
    <property type="evidence" value="ECO:0007669"/>
    <property type="project" value="UniProtKB-UniRule"/>
</dbReference>
<evidence type="ECO:0000256" key="8">
    <source>
        <dbReference type="HAMAP-Rule" id="MF_00778"/>
    </source>
</evidence>
<dbReference type="EMBL" id="JABBXF010000023">
    <property type="protein sequence ID" value="NVK78423.1"/>
    <property type="molecule type" value="Genomic_DNA"/>
</dbReference>
<feature type="domain" description="Subtilisin inhibitor" evidence="10">
    <location>
        <begin position="43"/>
        <end position="135"/>
    </location>
</feature>
<comment type="subunit">
    <text evidence="3 8">Homodimer.</text>
</comment>
<accession>A0A7Y7E6Y1</accession>
<dbReference type="PRINTS" id="PR00294">
    <property type="entry name" value="SSBTLNINHBTR"/>
</dbReference>
<reference evidence="11 12" key="1">
    <citation type="submission" date="2020-04" db="EMBL/GenBank/DDBJ databases">
        <title>Draft Genome Sequence of Streptomyces morookaense DSM 40503, an 8-azaguanine-producing strain.</title>
        <authorList>
            <person name="Qi J."/>
            <person name="Gao J.-M."/>
        </authorList>
    </citation>
    <scope>NUCLEOTIDE SEQUENCE [LARGE SCALE GENOMIC DNA]</scope>
    <source>
        <strain evidence="11 12">DSM 40503</strain>
    </source>
</reference>
<dbReference type="HAMAP" id="MF_00778">
    <property type="entry name" value="SSI"/>
    <property type="match status" value="1"/>
</dbReference>
<feature type="signal peptide" evidence="8">
    <location>
        <begin position="1"/>
        <end position="30"/>
    </location>
</feature>
<name>A0A7Y7E6Y1_STRMO</name>
<dbReference type="AlphaFoldDB" id="A0A7Y7E6Y1"/>
<evidence type="ECO:0000256" key="7">
    <source>
        <dbReference type="ARBA" id="ARBA00023157"/>
    </source>
</evidence>
<evidence type="ECO:0000313" key="12">
    <source>
        <dbReference type="Proteomes" id="UP000587462"/>
    </source>
</evidence>
<dbReference type="InterPro" id="IPR006311">
    <property type="entry name" value="TAT_signal"/>
</dbReference>
<dbReference type="RefSeq" id="WP_171080512.1">
    <property type="nucleotide sequence ID" value="NZ_BNBU01000013.1"/>
</dbReference>
<dbReference type="InterPro" id="IPR020054">
    <property type="entry name" value="Prot_inh_SSI_I16_CS"/>
</dbReference>
<dbReference type="Proteomes" id="UP000587462">
    <property type="component" value="Unassembled WGS sequence"/>
</dbReference>
<sequence precursor="true">MRYITRGIALGAALALGGGLVAAGTTAASAAPAAGAHTQSLYAPSALVLTIGQGEEAATAGVQRAVTLNCMPGPGGTHPAAKSACADLRAAGGNFEKLTTIKEGVLCTKEWNPVVVTAQGVWEGQRVNFEKVFGNPCEMKAAKGTVFEF</sequence>
<evidence type="ECO:0000256" key="9">
    <source>
        <dbReference type="RuleBase" id="RU003471"/>
    </source>
</evidence>
<proteinExistence type="inferred from homology"/>
<feature type="chain" id="PRO_5031667933" description="Probable subtilase-type protease inhibitor" evidence="8">
    <location>
        <begin position="31"/>
        <end position="149"/>
    </location>
</feature>
<evidence type="ECO:0000256" key="4">
    <source>
        <dbReference type="ARBA" id="ARBA00022525"/>
    </source>
</evidence>
<evidence type="ECO:0000256" key="5">
    <source>
        <dbReference type="ARBA" id="ARBA00022690"/>
    </source>
</evidence>
<keyword evidence="6 8" id="KW-0722">Serine protease inhibitor</keyword>
<evidence type="ECO:0000256" key="2">
    <source>
        <dbReference type="ARBA" id="ARBA00010472"/>
    </source>
</evidence>
<keyword evidence="12" id="KW-1185">Reference proteome</keyword>
<dbReference type="PROSITE" id="PS00999">
    <property type="entry name" value="SSI"/>
    <property type="match status" value="1"/>
</dbReference>
<dbReference type="PROSITE" id="PS51318">
    <property type="entry name" value="TAT"/>
    <property type="match status" value="1"/>
</dbReference>
<keyword evidence="4 8" id="KW-0964">Secreted</keyword>
<dbReference type="SUPFAM" id="SSF55399">
    <property type="entry name" value="Subtilisin inhibitor"/>
    <property type="match status" value="1"/>
</dbReference>
<evidence type="ECO:0000256" key="6">
    <source>
        <dbReference type="ARBA" id="ARBA00022900"/>
    </source>
</evidence>
<dbReference type="InterPro" id="IPR036819">
    <property type="entry name" value="Subtilisin_inhibitor-like_sf"/>
</dbReference>
<feature type="site" description="Reactive bond" evidence="8">
    <location>
        <begin position="109"/>
        <end position="110"/>
    </location>
</feature>
<dbReference type="InterPro" id="IPR000691">
    <property type="entry name" value="Prot_inh_I16_SSI"/>
</dbReference>
<comment type="caution">
    <text evidence="11">The sequence shown here is derived from an EMBL/GenBank/DDBJ whole genome shotgun (WGS) entry which is preliminary data.</text>
</comment>
<keyword evidence="8" id="KW-0732">Signal</keyword>
<dbReference type="InterPro" id="IPR023549">
    <property type="entry name" value="Subtilisin_inhibitor"/>
</dbReference>
<dbReference type="Gene3D" id="3.30.350.10">
    <property type="entry name" value="Subtilisin inhibitor-like"/>
    <property type="match status" value="1"/>
</dbReference>
<comment type="similarity">
    <text evidence="2 8 9">Belongs to the protease inhibitor I16 (SSI) family.</text>
</comment>
<evidence type="ECO:0000256" key="1">
    <source>
        <dbReference type="ARBA" id="ARBA00004613"/>
    </source>
</evidence>
<keyword evidence="5 8" id="KW-0646">Protease inhibitor</keyword>
<evidence type="ECO:0000313" key="11">
    <source>
        <dbReference type="EMBL" id="NVK78423.1"/>
    </source>
</evidence>
<dbReference type="Pfam" id="PF00720">
    <property type="entry name" value="SSI"/>
    <property type="match status" value="1"/>
</dbReference>
<feature type="disulfide bond" evidence="8">
    <location>
        <begin position="70"/>
        <end position="85"/>
    </location>
</feature>
<evidence type="ECO:0000259" key="10">
    <source>
        <dbReference type="Pfam" id="PF00720"/>
    </source>
</evidence>
<dbReference type="GO" id="GO:0005576">
    <property type="term" value="C:extracellular region"/>
    <property type="evidence" value="ECO:0007669"/>
    <property type="project" value="UniProtKB-SubCell"/>
</dbReference>
<evidence type="ECO:0000256" key="3">
    <source>
        <dbReference type="ARBA" id="ARBA00011738"/>
    </source>
</evidence>
<keyword evidence="7 8" id="KW-1015">Disulfide bond</keyword>
<comment type="function">
    <text evidence="8">Strong inhibitor of bacterial serine proteases such as subtilisin.</text>
</comment>
<protein>
    <recommendedName>
        <fullName evidence="8">Probable subtilase-type protease inhibitor</fullName>
    </recommendedName>
</protein>